<dbReference type="eggNOG" id="arCOG05282">
    <property type="taxonomic scope" value="Archaea"/>
</dbReference>
<dbReference type="GO" id="GO:0009307">
    <property type="term" value="P:DNA restriction-modification system"/>
    <property type="evidence" value="ECO:0007669"/>
    <property type="project" value="UniProtKB-KW"/>
</dbReference>
<protein>
    <submittedName>
        <fullName evidence="3">Type I restriction-modification system methyltransferase subunit, HsdM</fullName>
        <ecNumber evidence="3">2.1.1.72</ecNumber>
    </submittedName>
</protein>
<evidence type="ECO:0000256" key="1">
    <source>
        <dbReference type="ARBA" id="ARBA00022747"/>
    </source>
</evidence>
<dbReference type="SUPFAM" id="SSF53335">
    <property type="entry name" value="S-adenosyl-L-methionine-dependent methyltransferases"/>
    <property type="match status" value="1"/>
</dbReference>
<evidence type="ECO:0000259" key="2">
    <source>
        <dbReference type="Pfam" id="PF12161"/>
    </source>
</evidence>
<keyword evidence="1" id="KW-0680">Restriction system</keyword>
<dbReference type="InterPro" id="IPR022749">
    <property type="entry name" value="D12N6_MeTrfase_N"/>
</dbReference>
<gene>
    <name evidence="3" type="ordered locus">Mtc_0337</name>
</gene>
<dbReference type="STRING" id="1041930.Mtc_0337"/>
<dbReference type="EMBL" id="CP003243">
    <property type="protein sequence ID" value="AFC99108.1"/>
    <property type="molecule type" value="Genomic_DNA"/>
</dbReference>
<dbReference type="RefSeq" id="WP_014404947.1">
    <property type="nucleotide sequence ID" value="NC_017034.1"/>
</dbReference>
<dbReference type="GO" id="GO:0032259">
    <property type="term" value="P:methylation"/>
    <property type="evidence" value="ECO:0007669"/>
    <property type="project" value="UniProtKB-KW"/>
</dbReference>
<dbReference type="EC" id="2.1.1.72" evidence="3"/>
<dbReference type="KEGG" id="mez:Mtc_0337"/>
<accession>H8IA42</accession>
<reference evidence="3 4" key="1">
    <citation type="journal article" date="2012" name="J. Bacteriol.">
        <title>Complete genome sequence of a thermophilic methanogen, Methanocella conradii HZ254, isolated from Chinese rice field soil.</title>
        <authorList>
            <person name="Lu Z."/>
            <person name="Lu Y."/>
        </authorList>
    </citation>
    <scope>NUCLEOTIDE SEQUENCE [LARGE SCALE GENOMIC DNA]</scope>
    <source>
        <strain evidence="4">DSM 24694 / JCM 17849 / CGMCC 1.5162 / HZ254</strain>
    </source>
</reference>
<dbReference type="OrthoDB" id="45790at2157"/>
<keyword evidence="3" id="KW-0489">Methyltransferase</keyword>
<keyword evidence="4" id="KW-1185">Reference proteome</keyword>
<dbReference type="Proteomes" id="UP000005233">
    <property type="component" value="Chromosome"/>
</dbReference>
<feature type="domain" description="N6 adenine-specific DNA methyltransferase N-terminal" evidence="2">
    <location>
        <begin position="9"/>
        <end position="59"/>
    </location>
</feature>
<dbReference type="HOGENOM" id="CLU_057116_1_1_2"/>
<keyword evidence="3" id="KW-0808">Transferase</keyword>
<organism evidence="3 4">
    <name type="scientific">Methanocella conradii (strain DSM 24694 / JCM 17849 / CGMCC 1.5162 / HZ254)</name>
    <dbReference type="NCBI Taxonomy" id="1041930"/>
    <lineage>
        <taxon>Archaea</taxon>
        <taxon>Methanobacteriati</taxon>
        <taxon>Methanobacteriota</taxon>
        <taxon>Stenosarchaea group</taxon>
        <taxon>Methanomicrobia</taxon>
        <taxon>Methanocellales</taxon>
        <taxon>Methanocellaceae</taxon>
        <taxon>Methanocella</taxon>
    </lineage>
</organism>
<evidence type="ECO:0000313" key="4">
    <source>
        <dbReference type="Proteomes" id="UP000005233"/>
    </source>
</evidence>
<dbReference type="InterPro" id="IPR029063">
    <property type="entry name" value="SAM-dependent_MTases_sf"/>
</dbReference>
<dbReference type="Gene3D" id="1.20.1260.30">
    <property type="match status" value="1"/>
</dbReference>
<sequence length="95" mass="10639">MENFSEKVNFIWSIAELLRDSYKRSKYQDVILPFTVLRRIDCVLAPTKEKVLEANARFKGKLDNPGPQLCKASGTLTCTLTGSATLRGAIFSRSL</sequence>
<dbReference type="Pfam" id="PF12161">
    <property type="entry name" value="HsdM_N"/>
    <property type="match status" value="1"/>
</dbReference>
<proteinExistence type="predicted"/>
<dbReference type="InterPro" id="IPR038333">
    <property type="entry name" value="T1MK-like_N_sf"/>
</dbReference>
<evidence type="ECO:0000313" key="3">
    <source>
        <dbReference type="EMBL" id="AFC99108.1"/>
    </source>
</evidence>
<dbReference type="REBASE" id="46281">
    <property type="entry name" value="M.Mco254ORF337P"/>
</dbReference>
<name>H8IA42_METCZ</name>
<dbReference type="AlphaFoldDB" id="H8IA42"/>
<dbReference type="GO" id="GO:0009007">
    <property type="term" value="F:site-specific DNA-methyltransferase (adenine-specific) activity"/>
    <property type="evidence" value="ECO:0007669"/>
    <property type="project" value="UniProtKB-EC"/>
</dbReference>
<dbReference type="GeneID" id="62500979"/>